<evidence type="ECO:0008006" key="3">
    <source>
        <dbReference type="Google" id="ProtNLM"/>
    </source>
</evidence>
<dbReference type="RefSeq" id="WP_091400170.1">
    <property type="nucleotide sequence ID" value="NZ_FNQY01000022.1"/>
</dbReference>
<evidence type="ECO:0000313" key="2">
    <source>
        <dbReference type="Proteomes" id="UP000199041"/>
    </source>
</evidence>
<dbReference type="InterPro" id="IPR004260">
    <property type="entry name" value="Pyr-dimer_DNA_glycosylase"/>
</dbReference>
<dbReference type="Proteomes" id="UP000199041">
    <property type="component" value="Unassembled WGS sequence"/>
</dbReference>
<dbReference type="Pfam" id="PF03013">
    <property type="entry name" value="Pyr_excise"/>
    <property type="match status" value="1"/>
</dbReference>
<dbReference type="AlphaFoldDB" id="A0A1H4BK15"/>
<dbReference type="OrthoDB" id="9782576at2"/>
<dbReference type="EMBL" id="FNQY01000022">
    <property type="protein sequence ID" value="SEA48152.1"/>
    <property type="molecule type" value="Genomic_DNA"/>
</dbReference>
<accession>A0A1H4BK15</accession>
<dbReference type="STRING" id="551991.SAMN05192529_1226"/>
<gene>
    <name evidence="1" type="ORF">SAMN05192529_1226</name>
</gene>
<organism evidence="1 2">
    <name type="scientific">Arachidicoccus rhizosphaerae</name>
    <dbReference type="NCBI Taxonomy" id="551991"/>
    <lineage>
        <taxon>Bacteria</taxon>
        <taxon>Pseudomonadati</taxon>
        <taxon>Bacteroidota</taxon>
        <taxon>Chitinophagia</taxon>
        <taxon>Chitinophagales</taxon>
        <taxon>Chitinophagaceae</taxon>
        <taxon>Arachidicoccus</taxon>
    </lineage>
</organism>
<sequence>MRLWSLHPGYLDTKGLLALWREGLLAKHVLEGWTNGYRNHPALKRFKQADDPVSAINSYLAEVYEESLKRGYQFDQSKIGLVKGRCMLEVTRGQLAYERRHLERKLLLRDLAAYDRLSTAKRLAHFKMFKVIAGGIADWEIPF</sequence>
<proteinExistence type="predicted"/>
<protein>
    <recommendedName>
        <fullName evidence="3">Pyrimidine dimer DNA glycosylase /DNA-(Apurinic or apyrimidinic site) lyase</fullName>
    </recommendedName>
</protein>
<name>A0A1H4BK15_9BACT</name>
<evidence type="ECO:0000313" key="1">
    <source>
        <dbReference type="EMBL" id="SEA48152.1"/>
    </source>
</evidence>
<keyword evidence="2" id="KW-1185">Reference proteome</keyword>
<reference evidence="1 2" key="1">
    <citation type="submission" date="2016-10" db="EMBL/GenBank/DDBJ databases">
        <authorList>
            <person name="de Groot N.N."/>
        </authorList>
    </citation>
    <scope>NUCLEOTIDE SEQUENCE [LARGE SCALE GENOMIC DNA]</scope>
    <source>
        <strain evidence="1 2">Vu-144</strain>
    </source>
</reference>